<keyword evidence="2" id="KW-1185">Reference proteome</keyword>
<evidence type="ECO:0000313" key="2">
    <source>
        <dbReference type="Proteomes" id="UP000028878"/>
    </source>
</evidence>
<protein>
    <submittedName>
        <fullName evidence="1">Uncharacterized protein</fullName>
    </submittedName>
</protein>
<organism evidence="1 2">
    <name type="scientific">Hydrogenophaga intermedia</name>
    <dbReference type="NCBI Taxonomy" id="65786"/>
    <lineage>
        <taxon>Bacteria</taxon>
        <taxon>Pseudomonadati</taxon>
        <taxon>Pseudomonadota</taxon>
        <taxon>Betaproteobacteria</taxon>
        <taxon>Burkholderiales</taxon>
        <taxon>Comamonadaceae</taxon>
        <taxon>Hydrogenophaga</taxon>
    </lineage>
</organism>
<proteinExistence type="predicted"/>
<dbReference type="AlphaFoldDB" id="A0A1L1PTI9"/>
<gene>
    <name evidence="1" type="ORF">BN948_03070</name>
</gene>
<name>A0A1L1PTI9_HYDIT</name>
<reference evidence="2" key="1">
    <citation type="submission" date="2014-02" db="EMBL/GenBank/DDBJ databases">
        <authorList>
            <person name="Gan H."/>
        </authorList>
    </citation>
    <scope>NUCLEOTIDE SEQUENCE [LARGE SCALE GENOMIC DNA]</scope>
    <source>
        <strain evidence="2">S1</strain>
    </source>
</reference>
<dbReference type="EMBL" id="CCAE010000026">
    <property type="protein sequence ID" value="CDN88635.1"/>
    <property type="molecule type" value="Genomic_DNA"/>
</dbReference>
<reference evidence="2" key="2">
    <citation type="submission" date="2014-11" db="EMBL/GenBank/DDBJ databases">
        <title>Draft genome sequence of Hydrogenophaga intermedia S1.</title>
        <authorList>
            <person name="Gan H.M."/>
            <person name="Chew T.H."/>
            <person name="Stolz A."/>
        </authorList>
    </citation>
    <scope>NUCLEOTIDE SEQUENCE [LARGE SCALE GENOMIC DNA]</scope>
    <source>
        <strain evidence="2">S1</strain>
    </source>
</reference>
<evidence type="ECO:0000313" key="1">
    <source>
        <dbReference type="EMBL" id="CDN88635.1"/>
    </source>
</evidence>
<accession>A0A1L1PTI9</accession>
<sequence length="82" mass="8817">MDLAQNLLALRWQGRYRHGCGEDNGFGAASLHQKSACAGDHSGRDSRNKAGFALAPVLANPPQIHEVGLLLMRVNPDPLAWG</sequence>
<dbReference type="Proteomes" id="UP000028878">
    <property type="component" value="Unassembled WGS sequence"/>
</dbReference>